<protein>
    <recommendedName>
        <fullName evidence="4">Membrane protein 6-pyruvoyl-tetrahydropterin synthase-related domain-containing protein</fullName>
    </recommendedName>
</protein>
<evidence type="ECO:0000313" key="2">
    <source>
        <dbReference type="EMBL" id="PIU03197.1"/>
    </source>
</evidence>
<evidence type="ECO:0008006" key="4">
    <source>
        <dbReference type="Google" id="ProtNLM"/>
    </source>
</evidence>
<feature type="transmembrane region" description="Helical" evidence="1">
    <location>
        <begin position="270"/>
        <end position="289"/>
    </location>
</feature>
<feature type="transmembrane region" description="Helical" evidence="1">
    <location>
        <begin position="448"/>
        <end position="469"/>
    </location>
</feature>
<evidence type="ECO:0000256" key="1">
    <source>
        <dbReference type="SAM" id="Phobius"/>
    </source>
</evidence>
<feature type="transmembrane region" description="Helical" evidence="1">
    <location>
        <begin position="239"/>
        <end position="258"/>
    </location>
</feature>
<accession>A0A2M6XC01</accession>
<feature type="transmembrane region" description="Helical" evidence="1">
    <location>
        <begin position="475"/>
        <end position="495"/>
    </location>
</feature>
<evidence type="ECO:0000313" key="3">
    <source>
        <dbReference type="Proteomes" id="UP000228996"/>
    </source>
</evidence>
<sequence>MKIKINLKKILVSFWNRLPTKSLLKKLLKDNNFFGWQLLLLLVLNIFSGVVLWGNFLVNKTLYHDVSSLFSFFRDNLNALNYFHEFAWWNPNLGTGFPIYYFSILGVNITHPLFAVLAFIFWLLGLFRINISSFHTLYVIYCGFLIPALFSVGALLLARQIFTKNLVISLVLILVSFSPGIILNLSDDGLVQTAYGLFFATAFLKFLKKQNKINFLALVLSTLILAVSLNHLFLYWNIVFIPLFIIVCFATLPPSTSIRQIIRSVSRKTWIIATILFFVCMSTALFTYLQGSNIVRSTIGQRTYTYDQLRPGNPMEILAISTPAVGFEWTNGTWQLFSYPQAPLSGKDHVAYVYLGLLALPLLIIGLFFSKSVWRVRLFILIVISSTVVVLSGYSPLFSSVLLWETPLRAVNHYSDTFFRLGLFLLIIFGIGLGAEVLLEANKFKRRMLVLIFSVTSIFSIGLFSIVYGNSASSTFMFGFMLTMVLFYGIVLIWLGMANSREQVSRIFMLLLLLVFIDISTIAFWHVRSFLFNKGSSFKNESPAYSVGFGSANPGSFVASTILELKSLRDLKQNGEDLASLPQMALYEANSSLLSKFFTSGNSNNPKLLVEFNDIFEKLISDQGLKGSVRIVHQTYNTLELNIFSPEESLFFWRDAFFPYWTATINGKNVALSNLFGFKAVLVSEGRSNIKFQFSPPFIPYTLVGSYFIIMIVFFHWLRAYWRKERKEPPSF</sequence>
<feature type="transmembrane region" description="Helical" evidence="1">
    <location>
        <begin position="137"/>
        <end position="158"/>
    </location>
</feature>
<keyword evidence="1" id="KW-0812">Transmembrane</keyword>
<dbReference type="AlphaFoldDB" id="A0A2M6XC01"/>
<proteinExistence type="predicted"/>
<feature type="transmembrane region" description="Helical" evidence="1">
    <location>
        <begin position="113"/>
        <end position="131"/>
    </location>
</feature>
<feature type="transmembrane region" description="Helical" evidence="1">
    <location>
        <begin position="698"/>
        <end position="718"/>
    </location>
</feature>
<feature type="transmembrane region" description="Helical" evidence="1">
    <location>
        <begin position="33"/>
        <end position="53"/>
    </location>
</feature>
<keyword evidence="1" id="KW-0472">Membrane</keyword>
<keyword evidence="1" id="KW-1133">Transmembrane helix</keyword>
<feature type="transmembrane region" description="Helical" evidence="1">
    <location>
        <begin position="418"/>
        <end position="439"/>
    </location>
</feature>
<feature type="transmembrane region" description="Helical" evidence="1">
    <location>
        <begin position="165"/>
        <end position="183"/>
    </location>
</feature>
<gene>
    <name evidence="2" type="ORF">COT44_04880</name>
</gene>
<feature type="transmembrane region" description="Helical" evidence="1">
    <location>
        <begin position="189"/>
        <end position="207"/>
    </location>
</feature>
<feature type="transmembrane region" description="Helical" evidence="1">
    <location>
        <begin position="351"/>
        <end position="369"/>
    </location>
</feature>
<feature type="transmembrane region" description="Helical" evidence="1">
    <location>
        <begin position="507"/>
        <end position="527"/>
    </location>
</feature>
<feature type="transmembrane region" description="Helical" evidence="1">
    <location>
        <begin position="214"/>
        <end position="233"/>
    </location>
</feature>
<reference evidence="3" key="1">
    <citation type="submission" date="2017-09" db="EMBL/GenBank/DDBJ databases">
        <title>Depth-based differentiation of microbial function through sediment-hosted aquifers and enrichment of novel symbionts in the deep terrestrial subsurface.</title>
        <authorList>
            <person name="Probst A.J."/>
            <person name="Ladd B."/>
            <person name="Jarett J.K."/>
            <person name="Geller-Mcgrath D.E."/>
            <person name="Sieber C.M.K."/>
            <person name="Emerson J.B."/>
            <person name="Anantharaman K."/>
            <person name="Thomas B.C."/>
            <person name="Malmstrom R."/>
            <person name="Stieglmeier M."/>
            <person name="Klingl A."/>
            <person name="Woyke T."/>
            <person name="Ryan C.M."/>
            <person name="Banfield J.F."/>
        </authorList>
    </citation>
    <scope>NUCLEOTIDE SEQUENCE [LARGE SCALE GENOMIC DNA]</scope>
</reference>
<comment type="caution">
    <text evidence="2">The sequence shown here is derived from an EMBL/GenBank/DDBJ whole genome shotgun (WGS) entry which is preliminary data.</text>
</comment>
<dbReference type="Proteomes" id="UP000228996">
    <property type="component" value="Unassembled WGS sequence"/>
</dbReference>
<dbReference type="EMBL" id="PEYO01000022">
    <property type="protein sequence ID" value="PIU03197.1"/>
    <property type="molecule type" value="Genomic_DNA"/>
</dbReference>
<feature type="transmembrane region" description="Helical" evidence="1">
    <location>
        <begin position="86"/>
        <end position="106"/>
    </location>
</feature>
<feature type="transmembrane region" description="Helical" evidence="1">
    <location>
        <begin position="376"/>
        <end position="398"/>
    </location>
</feature>
<name>A0A2M6XC01_9BACT</name>
<organism evidence="2 3">
    <name type="scientific">Candidatus Shapirobacteria bacterium CG08_land_8_20_14_0_20_39_18</name>
    <dbReference type="NCBI Taxonomy" id="1974883"/>
    <lineage>
        <taxon>Bacteria</taxon>
        <taxon>Candidatus Shapironibacteriota</taxon>
    </lineage>
</organism>